<reference evidence="1" key="1">
    <citation type="journal article" date="2018" name="DNA Res.">
        <title>Multiple hybrid de novo genome assembly of finger millet, an orphan allotetraploid crop.</title>
        <authorList>
            <person name="Hatakeyama M."/>
            <person name="Aluri S."/>
            <person name="Balachadran M.T."/>
            <person name="Sivarajan S.R."/>
            <person name="Patrignani A."/>
            <person name="Gruter S."/>
            <person name="Poveda L."/>
            <person name="Shimizu-Inatsugi R."/>
            <person name="Baeten J."/>
            <person name="Francoijs K.J."/>
            <person name="Nataraja K.N."/>
            <person name="Reddy Y.A.N."/>
            <person name="Phadnis S."/>
            <person name="Ravikumar R.L."/>
            <person name="Schlapbach R."/>
            <person name="Sreeman S.M."/>
            <person name="Shimizu K.K."/>
        </authorList>
    </citation>
    <scope>NUCLEOTIDE SEQUENCE</scope>
</reference>
<protein>
    <submittedName>
        <fullName evidence="1">Uncharacterized protein</fullName>
    </submittedName>
</protein>
<accession>A0AAV5E5G4</accession>
<gene>
    <name evidence="1" type="primary">gb04488</name>
    <name evidence="1" type="ORF">PR202_gb04488</name>
</gene>
<dbReference type="AlphaFoldDB" id="A0AAV5E5G4"/>
<name>A0AAV5E5G4_ELECO</name>
<proteinExistence type="predicted"/>
<dbReference type="Proteomes" id="UP001054889">
    <property type="component" value="Unassembled WGS sequence"/>
</dbReference>
<evidence type="ECO:0000313" key="2">
    <source>
        <dbReference type="Proteomes" id="UP001054889"/>
    </source>
</evidence>
<keyword evidence="2" id="KW-1185">Reference proteome</keyword>
<organism evidence="1 2">
    <name type="scientific">Eleusine coracana subsp. coracana</name>
    <dbReference type="NCBI Taxonomy" id="191504"/>
    <lineage>
        <taxon>Eukaryota</taxon>
        <taxon>Viridiplantae</taxon>
        <taxon>Streptophyta</taxon>
        <taxon>Embryophyta</taxon>
        <taxon>Tracheophyta</taxon>
        <taxon>Spermatophyta</taxon>
        <taxon>Magnoliopsida</taxon>
        <taxon>Liliopsida</taxon>
        <taxon>Poales</taxon>
        <taxon>Poaceae</taxon>
        <taxon>PACMAD clade</taxon>
        <taxon>Chloridoideae</taxon>
        <taxon>Cynodonteae</taxon>
        <taxon>Eleusininae</taxon>
        <taxon>Eleusine</taxon>
    </lineage>
</organism>
<sequence length="99" mass="11119">MDADRICLPRCRANHGVVLSVASQEVMALSWKLGLRVSALRTVAAACPARVSFAGLRARLRRHEPWFLVQLFSDWVVLHADDAAGGGWYVVWSSSKRRW</sequence>
<dbReference type="EMBL" id="BQKI01000073">
    <property type="protein sequence ID" value="GJN17425.1"/>
    <property type="molecule type" value="Genomic_DNA"/>
</dbReference>
<evidence type="ECO:0000313" key="1">
    <source>
        <dbReference type="EMBL" id="GJN17425.1"/>
    </source>
</evidence>
<reference evidence="1" key="2">
    <citation type="submission" date="2021-12" db="EMBL/GenBank/DDBJ databases">
        <title>Resequencing data analysis of finger millet.</title>
        <authorList>
            <person name="Hatakeyama M."/>
            <person name="Aluri S."/>
            <person name="Balachadran M.T."/>
            <person name="Sivarajan S.R."/>
            <person name="Poveda L."/>
            <person name="Shimizu-Inatsugi R."/>
            <person name="Schlapbach R."/>
            <person name="Sreeman S.M."/>
            <person name="Shimizu K.K."/>
        </authorList>
    </citation>
    <scope>NUCLEOTIDE SEQUENCE</scope>
</reference>
<comment type="caution">
    <text evidence="1">The sequence shown here is derived from an EMBL/GenBank/DDBJ whole genome shotgun (WGS) entry which is preliminary data.</text>
</comment>